<keyword evidence="2" id="KW-1185">Reference proteome</keyword>
<dbReference type="EMBL" id="BEXD01004212">
    <property type="protein sequence ID" value="GBC08368.1"/>
    <property type="molecule type" value="Genomic_DNA"/>
</dbReference>
<dbReference type="AlphaFoldDB" id="A0A2Z6RZ72"/>
<protein>
    <submittedName>
        <fullName evidence="1">Uncharacterized protein</fullName>
    </submittedName>
</protein>
<name>A0A2Z6RZ72_9GLOM</name>
<accession>A0A2Z6RZ72</accession>
<evidence type="ECO:0000313" key="2">
    <source>
        <dbReference type="Proteomes" id="UP000247702"/>
    </source>
</evidence>
<organism evidence="1 2">
    <name type="scientific">Rhizophagus clarus</name>
    <dbReference type="NCBI Taxonomy" id="94130"/>
    <lineage>
        <taxon>Eukaryota</taxon>
        <taxon>Fungi</taxon>
        <taxon>Fungi incertae sedis</taxon>
        <taxon>Mucoromycota</taxon>
        <taxon>Glomeromycotina</taxon>
        <taxon>Glomeromycetes</taxon>
        <taxon>Glomerales</taxon>
        <taxon>Glomeraceae</taxon>
        <taxon>Rhizophagus</taxon>
    </lineage>
</organism>
<comment type="caution">
    <text evidence="1">The sequence shown here is derived from an EMBL/GenBank/DDBJ whole genome shotgun (WGS) entry which is preliminary data.</text>
</comment>
<reference evidence="1 2" key="1">
    <citation type="submission" date="2017-11" db="EMBL/GenBank/DDBJ databases">
        <title>The genome of Rhizophagus clarus HR1 reveals common genetic basis of auxotrophy among arbuscular mycorrhizal fungi.</title>
        <authorList>
            <person name="Kobayashi Y."/>
        </authorList>
    </citation>
    <scope>NUCLEOTIDE SEQUENCE [LARGE SCALE GENOMIC DNA]</scope>
    <source>
        <strain evidence="1 2">HR1</strain>
    </source>
</reference>
<gene>
    <name evidence="1" type="ORF">RclHR1_08070002</name>
</gene>
<dbReference type="Proteomes" id="UP000247702">
    <property type="component" value="Unassembled WGS sequence"/>
</dbReference>
<sequence>MASLRFFQDVTLSPRKAEDLTQEDYWINSAYMGGLVWVKPYEGITTELDFNEFYLKILAYGGASWPVRAGEFKTIMHNLNYYNLKYGIYQAFIKGQPANQKCIKGFRFNSAGYYTHYDLKLAIELDLHIELSSESPNALIYDKAYLMSGYNSFYQWASYLTKIKQEGRQADSHRRMAPFIIAKGRRIILGEIRSLGDCVKRIYIDGFIISNKNTEQLIERYEEVGKSDLKIVKSGFVMIKNVMNLKWIDFEEIVPPSLTKSRKSPIHFISLPNEILDRIFQHYRKHRNKKMYPFLFVNKQWYYIARRLIWQRISLTAISGVKFTKALSRNIKPAICAQVLGLKFIGEINIEPDVYISEVCKACPNLQWLSFENSGSHCNYNNKDNQAVI</sequence>
<evidence type="ECO:0000313" key="1">
    <source>
        <dbReference type="EMBL" id="GBC08368.1"/>
    </source>
</evidence>
<proteinExistence type="predicted"/>